<sequence>MKDDNQILTAFLAELKPTQTLWALQDKASEDWVVLDSINFENTDVMPVWSNNELAQQHCVDEWKSYVPAEIPVADWLEFWAEDLNEDGVIIGVNWQEEGECLEVDLSAFTQGIASIEAL</sequence>
<reference evidence="1 2" key="1">
    <citation type="submission" date="2016-10" db="EMBL/GenBank/DDBJ databases">
        <authorList>
            <person name="de Groot N.N."/>
        </authorList>
    </citation>
    <scope>NUCLEOTIDE SEQUENCE [LARGE SCALE GENOMIC DNA]</scope>
    <source>
        <strain evidence="1 2">DSM 6059</strain>
    </source>
</reference>
<dbReference type="Proteomes" id="UP000198862">
    <property type="component" value="Unassembled WGS sequence"/>
</dbReference>
<accession>A0A1I1KN23</accession>
<evidence type="ECO:0000313" key="2">
    <source>
        <dbReference type="Proteomes" id="UP000198862"/>
    </source>
</evidence>
<dbReference type="RefSeq" id="WP_091983481.1">
    <property type="nucleotide sequence ID" value="NZ_FOLO01000013.1"/>
</dbReference>
<dbReference type="AlphaFoldDB" id="A0A1I1KN23"/>
<dbReference type="InterPro" id="IPR021284">
    <property type="entry name" value="DUF2750"/>
</dbReference>
<proteinExistence type="predicted"/>
<evidence type="ECO:0008006" key="3">
    <source>
        <dbReference type="Google" id="ProtNLM"/>
    </source>
</evidence>
<keyword evidence="2" id="KW-1185">Reference proteome</keyword>
<name>A0A1I1KN23_9GAMM</name>
<dbReference type="STRING" id="1123010.SAMN02745724_02131"/>
<protein>
    <recommendedName>
        <fullName evidence="3">DUF2750 domain-containing protein</fullName>
    </recommendedName>
</protein>
<dbReference type="EMBL" id="FOLO01000013">
    <property type="protein sequence ID" value="SFC62167.1"/>
    <property type="molecule type" value="Genomic_DNA"/>
</dbReference>
<gene>
    <name evidence="1" type="ORF">SAMN02745724_02131</name>
</gene>
<organism evidence="1 2">
    <name type="scientific">Pseudoalteromonas denitrificans DSM 6059</name>
    <dbReference type="NCBI Taxonomy" id="1123010"/>
    <lineage>
        <taxon>Bacteria</taxon>
        <taxon>Pseudomonadati</taxon>
        <taxon>Pseudomonadota</taxon>
        <taxon>Gammaproteobacteria</taxon>
        <taxon>Alteromonadales</taxon>
        <taxon>Pseudoalteromonadaceae</taxon>
        <taxon>Pseudoalteromonas</taxon>
    </lineage>
</organism>
<dbReference type="OrthoDB" id="5916942at2"/>
<dbReference type="Pfam" id="PF11042">
    <property type="entry name" value="DUF2750"/>
    <property type="match status" value="1"/>
</dbReference>
<evidence type="ECO:0000313" key="1">
    <source>
        <dbReference type="EMBL" id="SFC62167.1"/>
    </source>
</evidence>